<evidence type="ECO:0000313" key="11">
    <source>
        <dbReference type="EMBL" id="ODQ77967.1"/>
    </source>
</evidence>
<dbReference type="OrthoDB" id="7939818at2759"/>
<evidence type="ECO:0000256" key="5">
    <source>
        <dbReference type="ARBA" id="ARBA00022684"/>
    </source>
</evidence>
<keyword evidence="7 10" id="KW-0067">ATP-binding</keyword>
<keyword evidence="6 10" id="KW-0547">Nucleotide-binding</keyword>
<dbReference type="Proteomes" id="UP000094336">
    <property type="component" value="Unassembled WGS sequence"/>
</dbReference>
<name>A0A1E3QLV9_9ASCO</name>
<evidence type="ECO:0000256" key="1">
    <source>
        <dbReference type="ARBA" id="ARBA00005006"/>
    </source>
</evidence>
<protein>
    <recommendedName>
        <fullName evidence="3 10">Glutamate--cysteine ligase</fullName>
        <ecNumber evidence="3 10">6.3.2.2</ecNumber>
    </recommendedName>
    <alternativeName>
        <fullName evidence="9 10">Gamma-ECS</fullName>
    </alternativeName>
    <alternativeName>
        <fullName evidence="8 10">Gamma-glutamylcysteine synthetase</fullName>
    </alternativeName>
</protein>
<reference evidence="12" key="1">
    <citation type="submission" date="2016-05" db="EMBL/GenBank/DDBJ databases">
        <title>Comparative genomics of biotechnologically important yeasts.</title>
        <authorList>
            <consortium name="DOE Joint Genome Institute"/>
            <person name="Riley R."/>
            <person name="Haridas S."/>
            <person name="Wolfe K.H."/>
            <person name="Lopes M.R."/>
            <person name="Hittinger C.T."/>
            <person name="Goker M."/>
            <person name="Salamov A."/>
            <person name="Wisecaver J."/>
            <person name="Long T.M."/>
            <person name="Aerts A.L."/>
            <person name="Barry K."/>
            <person name="Choi C."/>
            <person name="Clum A."/>
            <person name="Coughlan A.Y."/>
            <person name="Deshpande S."/>
            <person name="Douglass A.P."/>
            <person name="Hanson S.J."/>
            <person name="Klenk H.-P."/>
            <person name="Labutti K."/>
            <person name="Lapidus A."/>
            <person name="Lindquist E."/>
            <person name="Lipzen A."/>
            <person name="Meier-Kolthoff J.P."/>
            <person name="Ohm R.A."/>
            <person name="Otillar R.P."/>
            <person name="Pangilinan J."/>
            <person name="Peng Y."/>
            <person name="Rokas A."/>
            <person name="Rosa C.A."/>
            <person name="Scheuner C."/>
            <person name="Sibirny A.A."/>
            <person name="Slot J.C."/>
            <person name="Stielow J.B."/>
            <person name="Sun H."/>
            <person name="Kurtzman C.P."/>
            <person name="Blackwell M."/>
            <person name="Grigoriev I.V."/>
            <person name="Jeffries T.W."/>
        </authorList>
    </citation>
    <scope>NUCLEOTIDE SEQUENCE [LARGE SCALE GENOMIC DNA]</scope>
    <source>
        <strain evidence="12">NRRL Y-12698</strain>
    </source>
</reference>
<dbReference type="EC" id="6.3.2.2" evidence="3 10"/>
<organism evidence="11 12">
    <name type="scientific">Babjeviella inositovora NRRL Y-12698</name>
    <dbReference type="NCBI Taxonomy" id="984486"/>
    <lineage>
        <taxon>Eukaryota</taxon>
        <taxon>Fungi</taxon>
        <taxon>Dikarya</taxon>
        <taxon>Ascomycota</taxon>
        <taxon>Saccharomycotina</taxon>
        <taxon>Pichiomycetes</taxon>
        <taxon>Serinales incertae sedis</taxon>
        <taxon>Babjeviella</taxon>
    </lineage>
</organism>
<dbReference type="PANTHER" id="PTHR11164">
    <property type="entry name" value="GLUTAMATE CYSTEINE LIGASE"/>
    <property type="match status" value="1"/>
</dbReference>
<dbReference type="GO" id="GO:0004357">
    <property type="term" value="F:glutamate-cysteine ligase activity"/>
    <property type="evidence" value="ECO:0007669"/>
    <property type="project" value="UniProtKB-UniRule"/>
</dbReference>
<keyword evidence="4 10" id="KW-0436">Ligase</keyword>
<comment type="pathway">
    <text evidence="1 10">Sulfur metabolism; glutathione biosynthesis; glutathione from L-cysteine and L-glutamate: step 1/2.</text>
</comment>
<evidence type="ECO:0000256" key="7">
    <source>
        <dbReference type="ARBA" id="ARBA00022840"/>
    </source>
</evidence>
<comment type="similarity">
    <text evidence="2 10">Belongs to the glutamate--cysteine ligase type 3 family.</text>
</comment>
<evidence type="ECO:0000256" key="6">
    <source>
        <dbReference type="ARBA" id="ARBA00022741"/>
    </source>
</evidence>
<dbReference type="GO" id="GO:0046686">
    <property type="term" value="P:response to cadmium ion"/>
    <property type="evidence" value="ECO:0007669"/>
    <property type="project" value="EnsemblFungi"/>
</dbReference>
<comment type="catalytic activity">
    <reaction evidence="10">
        <text>L-cysteine + L-glutamate + ATP = gamma-L-glutamyl-L-cysteine + ADP + phosphate + H(+)</text>
        <dbReference type="Rhea" id="RHEA:13285"/>
        <dbReference type="ChEBI" id="CHEBI:15378"/>
        <dbReference type="ChEBI" id="CHEBI:29985"/>
        <dbReference type="ChEBI" id="CHEBI:30616"/>
        <dbReference type="ChEBI" id="CHEBI:35235"/>
        <dbReference type="ChEBI" id="CHEBI:43474"/>
        <dbReference type="ChEBI" id="CHEBI:58173"/>
        <dbReference type="ChEBI" id="CHEBI:456216"/>
        <dbReference type="EC" id="6.3.2.2"/>
    </reaction>
</comment>
<dbReference type="GO" id="GO:0006750">
    <property type="term" value="P:glutathione biosynthetic process"/>
    <property type="evidence" value="ECO:0007669"/>
    <property type="project" value="UniProtKB-UniRule"/>
</dbReference>
<evidence type="ECO:0000313" key="12">
    <source>
        <dbReference type="Proteomes" id="UP000094336"/>
    </source>
</evidence>
<dbReference type="Pfam" id="PF03074">
    <property type="entry name" value="GCS"/>
    <property type="match status" value="1"/>
</dbReference>
<proteinExistence type="inferred from homology"/>
<keyword evidence="5 10" id="KW-0317">Glutathione biosynthesis</keyword>
<dbReference type="GO" id="GO:0005524">
    <property type="term" value="F:ATP binding"/>
    <property type="evidence" value="ECO:0007669"/>
    <property type="project" value="UniProtKB-UniRule"/>
</dbReference>
<dbReference type="EMBL" id="KV454437">
    <property type="protein sequence ID" value="ODQ77967.1"/>
    <property type="molecule type" value="Genomic_DNA"/>
</dbReference>
<dbReference type="InterPro" id="IPR004308">
    <property type="entry name" value="GCS"/>
</dbReference>
<dbReference type="InterPro" id="IPR014746">
    <property type="entry name" value="Gln_synth/guanido_kin_cat_dom"/>
</dbReference>
<dbReference type="FunFam" id="3.30.590.50:FF:000002">
    <property type="entry name" value="Glutamate--cysteine ligase catalytic subunit"/>
    <property type="match status" value="1"/>
</dbReference>
<sequence length="703" mass="78456">MGLLSLGTPLTWHEAKQHNNLVRSNGIEQLINIHRQSAARTHDKFYWGDEVEYMLVRFDAALSRATLSIDEDEILNVLHDAHPECVAHNISFHPEYGRYMLEATPARPYDGRALADYLYVEQNMAYRRSVSRAHLPRDVVPLTITAFPRMGLAGFTSPPHEPNGVASQSLFLPDEIINRHVRFPTLTANIRARRGSKVAINLPIFRDTRTDMRDALIPATPRGLFTHDSEPYQGAALPGHVYMDSMGFGMGCSCLQITVQAQDINEARYLYDSLANFAPVLLSATAASPIFKGYLVAQDVRWNVISGAVDDRTPYERGVAPLAEHKLFGGLDVDEARTDKHAPHARDGKDIQRIPKSRYDSISNYLSDEHTTGYYKPEYNDVAAPINAGVYAKLQANGFDAALANHFAHLFIRDPLVLFSERVSNSDNAVDNDHFENLQSTNWQTLRFKPPAPFVEGQTAADPETPGWRVEFRPMEIQVTDFENAAYSVIIPLFARAILKYKPNYYLPLSQVDANMVTAHGVNSVLEGKFYARKHTGLDVSDFAGFDLGWFDRKISQLQSHTAPVATEKDEYNLANGVAVATGDDSVVEVSVNDVINGTATQPGLVHMVTKIIASTYPDASVEQLEQLQAYLKLVSYRASGKLPTFAKYARDFVVAHPAYEADSRVSEQVNYDLCVRVAQVTAYEEVGLFGKELGAYLMKHRR</sequence>
<evidence type="ECO:0000256" key="9">
    <source>
        <dbReference type="ARBA" id="ARBA00032122"/>
    </source>
</evidence>
<evidence type="ECO:0000256" key="8">
    <source>
        <dbReference type="ARBA" id="ARBA00030585"/>
    </source>
</evidence>
<dbReference type="RefSeq" id="XP_018983295.1">
    <property type="nucleotide sequence ID" value="XM_019129672.1"/>
</dbReference>
<gene>
    <name evidence="11" type="ORF">BABINDRAFT_163018</name>
</gene>
<evidence type="ECO:0000256" key="4">
    <source>
        <dbReference type="ARBA" id="ARBA00022598"/>
    </source>
</evidence>
<dbReference type="GO" id="GO:0042542">
    <property type="term" value="P:response to hydrogen peroxide"/>
    <property type="evidence" value="ECO:0007669"/>
    <property type="project" value="EnsemblFungi"/>
</dbReference>
<dbReference type="Gene3D" id="1.10.8.960">
    <property type="match status" value="1"/>
</dbReference>
<dbReference type="PANTHER" id="PTHR11164:SF0">
    <property type="entry name" value="GLUTAMATE--CYSTEINE LIGASE CATALYTIC SUBUNIT"/>
    <property type="match status" value="1"/>
</dbReference>
<dbReference type="Gene3D" id="3.30.590.50">
    <property type="match status" value="2"/>
</dbReference>
<dbReference type="GO" id="GO:0005737">
    <property type="term" value="C:cytoplasm"/>
    <property type="evidence" value="ECO:0007669"/>
    <property type="project" value="EnsemblFungi"/>
</dbReference>
<evidence type="ECO:0000256" key="2">
    <source>
        <dbReference type="ARBA" id="ARBA00008100"/>
    </source>
</evidence>
<dbReference type="SUPFAM" id="SSF55931">
    <property type="entry name" value="Glutamine synthetase/guanido kinase"/>
    <property type="match status" value="1"/>
</dbReference>
<dbReference type="UniPathway" id="UPA00142">
    <property type="reaction ID" value="UER00209"/>
</dbReference>
<evidence type="ECO:0000256" key="3">
    <source>
        <dbReference type="ARBA" id="ARBA00012220"/>
    </source>
</evidence>
<keyword evidence="12" id="KW-1185">Reference proteome</keyword>
<dbReference type="STRING" id="984486.A0A1E3QLV9"/>
<dbReference type="AlphaFoldDB" id="A0A1E3QLV9"/>
<accession>A0A1E3QLV9</accession>
<evidence type="ECO:0000256" key="10">
    <source>
        <dbReference type="RuleBase" id="RU367135"/>
    </source>
</evidence>
<dbReference type="GeneID" id="30147525"/>